<dbReference type="AlphaFoldDB" id="A0A438JE84"/>
<feature type="region of interest" description="Disordered" evidence="1">
    <location>
        <begin position="40"/>
        <end position="77"/>
    </location>
</feature>
<name>A0A438JE84_VITVI</name>
<evidence type="ECO:0000313" key="2">
    <source>
        <dbReference type="EMBL" id="RVX07275.1"/>
    </source>
</evidence>
<proteinExistence type="predicted"/>
<comment type="caution">
    <text evidence="2">The sequence shown here is derived from an EMBL/GenBank/DDBJ whole genome shotgun (WGS) entry which is preliminary data.</text>
</comment>
<evidence type="ECO:0000256" key="1">
    <source>
        <dbReference type="SAM" id="MobiDB-lite"/>
    </source>
</evidence>
<protein>
    <submittedName>
        <fullName evidence="2">Uncharacterized protein</fullName>
    </submittedName>
</protein>
<reference evidence="2 3" key="1">
    <citation type="journal article" date="2018" name="PLoS Genet.">
        <title>Population sequencing reveals clonal diversity and ancestral inbreeding in the grapevine cultivar Chardonnay.</title>
        <authorList>
            <person name="Roach M.J."/>
            <person name="Johnson D.L."/>
            <person name="Bohlmann J."/>
            <person name="van Vuuren H.J."/>
            <person name="Jones S.J."/>
            <person name="Pretorius I.S."/>
            <person name="Schmidt S.A."/>
            <person name="Borneman A.R."/>
        </authorList>
    </citation>
    <scope>NUCLEOTIDE SEQUENCE [LARGE SCALE GENOMIC DNA]</scope>
    <source>
        <strain evidence="3">cv. Chardonnay</strain>
        <tissue evidence="2">Leaf</tissue>
    </source>
</reference>
<evidence type="ECO:0000313" key="3">
    <source>
        <dbReference type="Proteomes" id="UP000288805"/>
    </source>
</evidence>
<dbReference type="EMBL" id="QGNW01000046">
    <property type="protein sequence ID" value="RVX07275.1"/>
    <property type="molecule type" value="Genomic_DNA"/>
</dbReference>
<organism evidence="2 3">
    <name type="scientific">Vitis vinifera</name>
    <name type="common">Grape</name>
    <dbReference type="NCBI Taxonomy" id="29760"/>
    <lineage>
        <taxon>Eukaryota</taxon>
        <taxon>Viridiplantae</taxon>
        <taxon>Streptophyta</taxon>
        <taxon>Embryophyta</taxon>
        <taxon>Tracheophyta</taxon>
        <taxon>Spermatophyta</taxon>
        <taxon>Magnoliopsida</taxon>
        <taxon>eudicotyledons</taxon>
        <taxon>Gunneridae</taxon>
        <taxon>Pentapetalae</taxon>
        <taxon>rosids</taxon>
        <taxon>Vitales</taxon>
        <taxon>Vitaceae</taxon>
        <taxon>Viteae</taxon>
        <taxon>Vitis</taxon>
    </lineage>
</organism>
<dbReference type="Proteomes" id="UP000288805">
    <property type="component" value="Unassembled WGS sequence"/>
</dbReference>
<sequence>MFLQTGNSGFLHPRTGIHRENLMDETQLSLGDLYVQKEGNVPKRSPLSSANIQKNGAKQLQRSGRNPRRNLFSDCKGKYDRAKGNLPHWLREAITTPPPRLAEPPLPTVGSSGAHSGMYRVTQNYSNPIELHSGPRGRMNSRFGDLRMNDLQAILVMPITRTSHQEQGLEQLNQAASAHVEAINQAT</sequence>
<accession>A0A438JE84</accession>
<gene>
    <name evidence="2" type="ORF">CK203_022650</name>
</gene>
<feature type="compositionally biased region" description="Polar residues" evidence="1">
    <location>
        <begin position="46"/>
        <end position="64"/>
    </location>
</feature>